<dbReference type="Pfam" id="PF00486">
    <property type="entry name" value="Trans_reg_C"/>
    <property type="match status" value="1"/>
</dbReference>
<dbReference type="SMART" id="SM00448">
    <property type="entry name" value="REC"/>
    <property type="match status" value="1"/>
</dbReference>
<dbReference type="FunFam" id="3.40.50.2300:FF:000001">
    <property type="entry name" value="DNA-binding response regulator PhoB"/>
    <property type="match status" value="1"/>
</dbReference>
<dbReference type="InterPro" id="IPR011006">
    <property type="entry name" value="CheY-like_superfamily"/>
</dbReference>
<dbReference type="SMART" id="SM00862">
    <property type="entry name" value="Trans_reg_C"/>
    <property type="match status" value="1"/>
</dbReference>
<dbReference type="CDD" id="cd00383">
    <property type="entry name" value="trans_reg_C"/>
    <property type="match status" value="1"/>
</dbReference>
<evidence type="ECO:0000256" key="6">
    <source>
        <dbReference type="ARBA" id="ARBA00023163"/>
    </source>
</evidence>
<dbReference type="AlphaFoldDB" id="A0A089MJP5"/>
<dbReference type="GO" id="GO:0000976">
    <property type="term" value="F:transcription cis-regulatory region binding"/>
    <property type="evidence" value="ECO:0007669"/>
    <property type="project" value="TreeGrafter"/>
</dbReference>
<dbReference type="InterPro" id="IPR001789">
    <property type="entry name" value="Sig_transdc_resp-reg_receiver"/>
</dbReference>
<dbReference type="Pfam" id="PF00072">
    <property type="entry name" value="Response_reg"/>
    <property type="match status" value="1"/>
</dbReference>
<evidence type="ECO:0000313" key="12">
    <source>
        <dbReference type="Proteomes" id="UP000029500"/>
    </source>
</evidence>
<dbReference type="Gene3D" id="3.40.50.2300">
    <property type="match status" value="1"/>
</dbReference>
<dbReference type="Gene3D" id="6.10.250.690">
    <property type="match status" value="1"/>
</dbReference>
<dbReference type="SUPFAM" id="SSF52172">
    <property type="entry name" value="CheY-like"/>
    <property type="match status" value="1"/>
</dbReference>
<evidence type="ECO:0000256" key="8">
    <source>
        <dbReference type="PROSITE-ProRule" id="PRU01091"/>
    </source>
</evidence>
<dbReference type="GO" id="GO:0005829">
    <property type="term" value="C:cytosol"/>
    <property type="evidence" value="ECO:0007669"/>
    <property type="project" value="TreeGrafter"/>
</dbReference>
<feature type="domain" description="Response regulatory" evidence="9">
    <location>
        <begin position="5"/>
        <end position="118"/>
    </location>
</feature>
<keyword evidence="5 8" id="KW-0238">DNA-binding</keyword>
<evidence type="ECO:0000259" key="10">
    <source>
        <dbReference type="PROSITE" id="PS51755"/>
    </source>
</evidence>
<evidence type="ECO:0000256" key="5">
    <source>
        <dbReference type="ARBA" id="ARBA00023125"/>
    </source>
</evidence>
<comment type="subcellular location">
    <subcellularLocation>
        <location evidence="1">Cytoplasm</location>
    </subcellularLocation>
</comment>
<dbReference type="PROSITE" id="PS50110">
    <property type="entry name" value="RESPONSE_REGULATORY"/>
    <property type="match status" value="1"/>
</dbReference>
<protein>
    <submittedName>
        <fullName evidence="11">DeoR faimly transcriptional regulator</fullName>
    </submittedName>
</protein>
<dbReference type="Gene3D" id="1.10.10.10">
    <property type="entry name" value="Winged helix-like DNA-binding domain superfamily/Winged helix DNA-binding domain"/>
    <property type="match status" value="1"/>
</dbReference>
<dbReference type="GO" id="GO:0006355">
    <property type="term" value="P:regulation of DNA-templated transcription"/>
    <property type="evidence" value="ECO:0007669"/>
    <property type="project" value="InterPro"/>
</dbReference>
<dbReference type="Proteomes" id="UP000029500">
    <property type="component" value="Chromosome"/>
</dbReference>
<name>A0A089MJP5_9BACL</name>
<dbReference type="InterPro" id="IPR036388">
    <property type="entry name" value="WH-like_DNA-bd_sf"/>
</dbReference>
<dbReference type="InterPro" id="IPR001867">
    <property type="entry name" value="OmpR/PhoB-type_DNA-bd"/>
</dbReference>
<sequence>MAESTILMVDDEAEIIQLMNIYFNNEGYKLLQASNGLEALEILQSEQVDLIVLDLMMPKMDGLQACMKIRETNSIPIIMLSAKGQDIDKISGLSIGADDYVTKPFNPLELIARIKSQLRRMNQFNAAAVNANEIHIENVVINSASHTVTVDQQEIKLTPREFALLHMLAVNRGMVLSMDRIYEEVWNEPFMESKNSVMVHIRKLREKIESNPRKPRIIKTVWGIGYKIENELKARGE</sequence>
<evidence type="ECO:0000313" key="11">
    <source>
        <dbReference type="EMBL" id="AIQ71743.1"/>
    </source>
</evidence>
<feature type="domain" description="OmpR/PhoB-type" evidence="10">
    <location>
        <begin position="131"/>
        <end position="230"/>
    </location>
</feature>
<feature type="DNA-binding region" description="OmpR/PhoB-type" evidence="8">
    <location>
        <begin position="131"/>
        <end position="230"/>
    </location>
</feature>
<dbReference type="GO" id="GO:0032993">
    <property type="term" value="C:protein-DNA complex"/>
    <property type="evidence" value="ECO:0007669"/>
    <property type="project" value="TreeGrafter"/>
</dbReference>
<keyword evidence="12" id="KW-1185">Reference proteome</keyword>
<dbReference type="RefSeq" id="WP_025706513.1">
    <property type="nucleotide sequence ID" value="NZ_CP009287.1"/>
</dbReference>
<organism evidence="11 12">
    <name type="scientific">Paenibacillus graminis</name>
    <dbReference type="NCBI Taxonomy" id="189425"/>
    <lineage>
        <taxon>Bacteria</taxon>
        <taxon>Bacillati</taxon>
        <taxon>Bacillota</taxon>
        <taxon>Bacilli</taxon>
        <taxon>Bacillales</taxon>
        <taxon>Paenibacillaceae</taxon>
        <taxon>Paenibacillus</taxon>
    </lineage>
</organism>
<dbReference type="PROSITE" id="PS51755">
    <property type="entry name" value="OMPR_PHOB"/>
    <property type="match status" value="1"/>
</dbReference>
<dbReference type="EMBL" id="CP009287">
    <property type="protein sequence ID" value="AIQ71743.1"/>
    <property type="molecule type" value="Genomic_DNA"/>
</dbReference>
<feature type="modified residue" description="4-aspartylphosphate" evidence="7">
    <location>
        <position position="54"/>
    </location>
</feature>
<dbReference type="STRING" id="189425.PGRAT_32255"/>
<evidence type="ECO:0000256" key="4">
    <source>
        <dbReference type="ARBA" id="ARBA00023015"/>
    </source>
</evidence>
<proteinExistence type="predicted"/>
<evidence type="ECO:0000256" key="7">
    <source>
        <dbReference type="PROSITE-ProRule" id="PRU00169"/>
    </source>
</evidence>
<dbReference type="InterPro" id="IPR039420">
    <property type="entry name" value="WalR-like"/>
</dbReference>
<dbReference type="PANTHER" id="PTHR48111:SF2">
    <property type="entry name" value="RESPONSE REGULATOR SAER"/>
    <property type="match status" value="1"/>
</dbReference>
<dbReference type="FunFam" id="1.10.10.10:FF:000018">
    <property type="entry name" value="DNA-binding response regulator ResD"/>
    <property type="match status" value="1"/>
</dbReference>
<reference evidence="11 12" key="1">
    <citation type="submission" date="2014-08" db="EMBL/GenBank/DDBJ databases">
        <title>Comparative genomics of the Paenibacillus odorifer group.</title>
        <authorList>
            <person name="den Bakker H.C."/>
            <person name="Tsai Y.-C."/>
            <person name="Martin N."/>
            <person name="Korlach J."/>
            <person name="Wiedmann M."/>
        </authorList>
    </citation>
    <scope>NUCLEOTIDE SEQUENCE [LARGE SCALE GENOMIC DNA]</scope>
    <source>
        <strain evidence="11 12">DSM 15220</strain>
    </source>
</reference>
<evidence type="ECO:0000259" key="9">
    <source>
        <dbReference type="PROSITE" id="PS50110"/>
    </source>
</evidence>
<keyword evidence="3" id="KW-0902">Two-component regulatory system</keyword>
<dbReference type="eggNOG" id="COG0745">
    <property type="taxonomic scope" value="Bacteria"/>
</dbReference>
<accession>A0A089MJP5</accession>
<evidence type="ECO:0000256" key="3">
    <source>
        <dbReference type="ARBA" id="ARBA00023012"/>
    </source>
</evidence>
<keyword evidence="6" id="KW-0804">Transcription</keyword>
<evidence type="ECO:0000256" key="1">
    <source>
        <dbReference type="ARBA" id="ARBA00004496"/>
    </source>
</evidence>
<keyword evidence="2 7" id="KW-0597">Phosphoprotein</keyword>
<gene>
    <name evidence="11" type="ORF">PGRAT_32255</name>
</gene>
<dbReference type="KEGG" id="pgm:PGRAT_32255"/>
<keyword evidence="4" id="KW-0805">Transcription regulation</keyword>
<dbReference type="HOGENOM" id="CLU_000445_30_4_9"/>
<evidence type="ECO:0000256" key="2">
    <source>
        <dbReference type="ARBA" id="ARBA00022553"/>
    </source>
</evidence>
<dbReference type="GO" id="GO:0000156">
    <property type="term" value="F:phosphorelay response regulator activity"/>
    <property type="evidence" value="ECO:0007669"/>
    <property type="project" value="TreeGrafter"/>
</dbReference>
<dbReference type="OrthoDB" id="9790442at2"/>
<dbReference type="PANTHER" id="PTHR48111">
    <property type="entry name" value="REGULATOR OF RPOS"/>
    <property type="match status" value="1"/>
</dbReference>